<name>A0A1I4YB39_9RHOB</name>
<accession>A0A1I4YB39</accession>
<proteinExistence type="predicted"/>
<keyword evidence="3" id="KW-1185">Reference proteome</keyword>
<evidence type="ECO:0000313" key="2">
    <source>
        <dbReference type="EMBL" id="SFN35274.1"/>
    </source>
</evidence>
<protein>
    <recommendedName>
        <fullName evidence="4">NADH dehydrogenase subunit E</fullName>
    </recommendedName>
</protein>
<keyword evidence="1" id="KW-0732">Signal</keyword>
<dbReference type="OrthoDB" id="7867343at2"/>
<evidence type="ECO:0000256" key="1">
    <source>
        <dbReference type="SAM" id="SignalP"/>
    </source>
</evidence>
<dbReference type="RefSeq" id="WP_092833160.1">
    <property type="nucleotide sequence ID" value="NZ_FOVP01000001.1"/>
</dbReference>
<feature type="signal peptide" evidence="1">
    <location>
        <begin position="1"/>
        <end position="19"/>
    </location>
</feature>
<dbReference type="PROSITE" id="PS51257">
    <property type="entry name" value="PROKAR_LIPOPROTEIN"/>
    <property type="match status" value="1"/>
</dbReference>
<organism evidence="2 3">
    <name type="scientific">Roseovarius lutimaris</name>
    <dbReference type="NCBI Taxonomy" id="1005928"/>
    <lineage>
        <taxon>Bacteria</taxon>
        <taxon>Pseudomonadati</taxon>
        <taxon>Pseudomonadota</taxon>
        <taxon>Alphaproteobacteria</taxon>
        <taxon>Rhodobacterales</taxon>
        <taxon>Roseobacteraceae</taxon>
        <taxon>Roseovarius</taxon>
    </lineage>
</organism>
<dbReference type="EMBL" id="FOVP01000001">
    <property type="protein sequence ID" value="SFN35274.1"/>
    <property type="molecule type" value="Genomic_DNA"/>
</dbReference>
<dbReference type="STRING" id="1005928.SAMN04487859_10174"/>
<evidence type="ECO:0000313" key="3">
    <source>
        <dbReference type="Proteomes" id="UP000198599"/>
    </source>
</evidence>
<gene>
    <name evidence="2" type="ORF">SAMN04487859_10174</name>
</gene>
<evidence type="ECO:0008006" key="4">
    <source>
        <dbReference type="Google" id="ProtNLM"/>
    </source>
</evidence>
<reference evidence="3" key="1">
    <citation type="submission" date="2016-10" db="EMBL/GenBank/DDBJ databases">
        <authorList>
            <person name="Varghese N."/>
            <person name="Submissions S."/>
        </authorList>
    </citation>
    <scope>NUCLEOTIDE SEQUENCE [LARGE SCALE GENOMIC DNA]</scope>
    <source>
        <strain evidence="3">DSM 28463</strain>
    </source>
</reference>
<dbReference type="Proteomes" id="UP000198599">
    <property type="component" value="Unassembled WGS sequence"/>
</dbReference>
<dbReference type="AlphaFoldDB" id="A0A1I4YB39"/>
<feature type="chain" id="PRO_5011607218" description="NADH dehydrogenase subunit E" evidence="1">
    <location>
        <begin position="20"/>
        <end position="93"/>
    </location>
</feature>
<sequence>MMRKTVFAGACLGLTAACALPPKGVSTQDIAAYEAAVASVGCEMVTEADYLPVEFQTGLTRQQVLDITAYKLSSGGAERLADGGVKLTTGACA</sequence>